<keyword evidence="5 6" id="KW-0472">Membrane</keyword>
<dbReference type="AlphaFoldDB" id="A0A250V8S4"/>
<feature type="transmembrane region" description="Helical" evidence="6">
    <location>
        <begin position="219"/>
        <end position="240"/>
    </location>
</feature>
<evidence type="ECO:0000256" key="6">
    <source>
        <dbReference type="RuleBase" id="RU363058"/>
    </source>
</evidence>
<keyword evidence="4 6" id="KW-1133">Transmembrane helix</keyword>
<dbReference type="PANTHER" id="PTHR11101:SF54">
    <property type="entry name" value="LOW-AFFINITY INORGANIC PHOSPHATE TRANSPORTER-RELATED"/>
    <property type="match status" value="1"/>
</dbReference>
<evidence type="ECO:0000313" key="8">
    <source>
        <dbReference type="EMBL" id="GAX50416.1"/>
    </source>
</evidence>
<evidence type="ECO:0000313" key="9">
    <source>
        <dbReference type="Proteomes" id="UP000217446"/>
    </source>
</evidence>
<dbReference type="GO" id="GO:0005315">
    <property type="term" value="F:phosphate transmembrane transporter activity"/>
    <property type="evidence" value="ECO:0007669"/>
    <property type="project" value="InterPro"/>
</dbReference>
<feature type="transmembrane region" description="Helical" evidence="6">
    <location>
        <begin position="6"/>
        <end position="24"/>
    </location>
</feature>
<feature type="transmembrane region" description="Helical" evidence="6">
    <location>
        <begin position="81"/>
        <end position="101"/>
    </location>
</feature>
<dbReference type="Pfam" id="PF01384">
    <property type="entry name" value="PHO4"/>
    <property type="match status" value="1"/>
</dbReference>
<gene>
    <name evidence="8" type="ORF">SO3561_01914</name>
</gene>
<dbReference type="GO" id="GO:0016020">
    <property type="term" value="C:membrane"/>
    <property type="evidence" value="ECO:0007669"/>
    <property type="project" value="UniProtKB-SubCell"/>
</dbReference>
<evidence type="ECO:0000256" key="1">
    <source>
        <dbReference type="ARBA" id="ARBA00004141"/>
    </source>
</evidence>
<keyword evidence="3 6" id="KW-0812">Transmembrane</keyword>
<feature type="transmembrane region" description="Helical" evidence="6">
    <location>
        <begin position="333"/>
        <end position="350"/>
    </location>
</feature>
<dbReference type="PANTHER" id="PTHR11101">
    <property type="entry name" value="PHOSPHATE TRANSPORTER"/>
    <property type="match status" value="1"/>
</dbReference>
<dbReference type="Proteomes" id="UP000217446">
    <property type="component" value="Unassembled WGS sequence"/>
</dbReference>
<organism evidence="8 9">
    <name type="scientific">Streptomyces olivochromogenes</name>
    <dbReference type="NCBI Taxonomy" id="1963"/>
    <lineage>
        <taxon>Bacteria</taxon>
        <taxon>Bacillati</taxon>
        <taxon>Actinomycetota</taxon>
        <taxon>Actinomycetes</taxon>
        <taxon>Kitasatosporales</taxon>
        <taxon>Streptomycetaceae</taxon>
        <taxon>Streptomyces</taxon>
    </lineage>
</organism>
<feature type="transmembrane region" description="Helical" evidence="6">
    <location>
        <begin position="307"/>
        <end position="327"/>
    </location>
</feature>
<comment type="subcellular location">
    <subcellularLocation>
        <location evidence="1 6">Membrane</location>
        <topology evidence="1 6">Multi-pass membrane protein</topology>
    </subcellularLocation>
</comment>
<dbReference type="GO" id="GO:0035435">
    <property type="term" value="P:phosphate ion transmembrane transport"/>
    <property type="evidence" value="ECO:0007669"/>
    <property type="project" value="TreeGrafter"/>
</dbReference>
<sequence>MEHITLLLGIVIVTALVFDFTNGFHDTANAMATTISTGALKPKTAVAMSAVLNLVGAFLSVEVAKTISGGIINEEGIRVQVIFAALVGAILWNLLTWLLGLPSSSSHALFGGLIGAAVMSAGWSSVNGSTVVTKVLIPAVAAPIVAGLAAMLATRLTYRIGNRADEKATAKGYRAGQIASAGLVSLAHGTNDAQKTMGIITLALVTGGVIAPGSNPPLWVIVSAGTAIALGTYLGGWRIIRTMGKGLTDLAPPQGFAAQTSAATAILASSHIGFSLSTTQVCSGAVMGSGLGRKGGVVRWSTATRMFVAWGLTLPAAGLAGASAEFLTKQGTWGIVLTGALLVAGAGTIWKLSRRQPVTVDNVNDVDAEPAGVVTTAIAAVTPPPAGPVTGDLSGDLKTTIPSPDAEPTRPATV</sequence>
<keyword evidence="6" id="KW-0592">Phosphate transport</keyword>
<name>A0A250V8S4_STROL</name>
<feature type="region of interest" description="Disordered" evidence="7">
    <location>
        <begin position="384"/>
        <end position="414"/>
    </location>
</feature>
<evidence type="ECO:0000256" key="7">
    <source>
        <dbReference type="SAM" id="MobiDB-lite"/>
    </source>
</evidence>
<keyword evidence="2 6" id="KW-0813">Transport</keyword>
<dbReference type="EMBL" id="BDQI01000003">
    <property type="protein sequence ID" value="GAX50416.1"/>
    <property type="molecule type" value="Genomic_DNA"/>
</dbReference>
<evidence type="ECO:0000256" key="2">
    <source>
        <dbReference type="ARBA" id="ARBA00022448"/>
    </source>
</evidence>
<feature type="transmembrane region" description="Helical" evidence="6">
    <location>
        <begin position="108"/>
        <end position="126"/>
    </location>
</feature>
<proteinExistence type="inferred from homology"/>
<evidence type="ECO:0000256" key="5">
    <source>
        <dbReference type="ARBA" id="ARBA00023136"/>
    </source>
</evidence>
<feature type="transmembrane region" description="Helical" evidence="6">
    <location>
        <begin position="132"/>
        <end position="153"/>
    </location>
</feature>
<reference evidence="9" key="1">
    <citation type="submission" date="2017-05" db="EMBL/GenBank/DDBJ databases">
        <title>Streptomyces olivochromogenes NBRC 3561 whole genome shotgun sequence.</title>
        <authorList>
            <person name="Dohra H."/>
            <person name="Kodani S."/>
        </authorList>
    </citation>
    <scope>NUCLEOTIDE SEQUENCE [LARGE SCALE GENOMIC DNA]</scope>
    <source>
        <strain evidence="9">NBRC 3561</strain>
    </source>
</reference>
<comment type="similarity">
    <text evidence="6">Belongs to the inorganic phosphate transporter (PiT) (TC 2.A.20) family.</text>
</comment>
<dbReference type="RefSeq" id="WP_067364481.1">
    <property type="nucleotide sequence ID" value="NZ_BDQI01000003.1"/>
</dbReference>
<protein>
    <recommendedName>
        <fullName evidence="6">Phosphate transporter</fullName>
    </recommendedName>
</protein>
<dbReference type="STRING" id="1963.AQJ27_09270"/>
<comment type="caution">
    <text evidence="8">The sequence shown here is derived from an EMBL/GenBank/DDBJ whole genome shotgun (WGS) entry which is preliminary data.</text>
</comment>
<evidence type="ECO:0000256" key="3">
    <source>
        <dbReference type="ARBA" id="ARBA00022692"/>
    </source>
</evidence>
<accession>A0A250V8S4</accession>
<keyword evidence="9" id="KW-1185">Reference proteome</keyword>
<evidence type="ECO:0000256" key="4">
    <source>
        <dbReference type="ARBA" id="ARBA00022989"/>
    </source>
</evidence>
<dbReference type="InterPro" id="IPR001204">
    <property type="entry name" value="Phos_transporter"/>
</dbReference>
<feature type="transmembrane region" description="Helical" evidence="6">
    <location>
        <begin position="45"/>
        <end position="61"/>
    </location>
</feature>
<feature type="transmembrane region" description="Helical" evidence="6">
    <location>
        <begin position="196"/>
        <end position="213"/>
    </location>
</feature>